<evidence type="ECO:0000259" key="7">
    <source>
        <dbReference type="Pfam" id="PF08281"/>
    </source>
</evidence>
<proteinExistence type="inferred from homology"/>
<keyword evidence="5" id="KW-0804">Transcription</keyword>
<dbReference type="CDD" id="cd06171">
    <property type="entry name" value="Sigma70_r4"/>
    <property type="match status" value="1"/>
</dbReference>
<evidence type="ECO:0000256" key="4">
    <source>
        <dbReference type="ARBA" id="ARBA00023125"/>
    </source>
</evidence>
<feature type="domain" description="RNA polymerase sigma-70 region 2" evidence="6">
    <location>
        <begin position="23"/>
        <end position="90"/>
    </location>
</feature>
<evidence type="ECO:0000256" key="1">
    <source>
        <dbReference type="ARBA" id="ARBA00010641"/>
    </source>
</evidence>
<dbReference type="InterPro" id="IPR036388">
    <property type="entry name" value="WH-like_DNA-bd_sf"/>
</dbReference>
<keyword evidence="4" id="KW-0238">DNA-binding</keyword>
<dbReference type="RefSeq" id="WP_249323083.1">
    <property type="nucleotide sequence ID" value="NZ_JACRTK010000001.1"/>
</dbReference>
<evidence type="ECO:0000259" key="6">
    <source>
        <dbReference type="Pfam" id="PF04542"/>
    </source>
</evidence>
<name>A0A926ILL4_9FIRM</name>
<evidence type="ECO:0000313" key="8">
    <source>
        <dbReference type="EMBL" id="MBC8590264.1"/>
    </source>
</evidence>
<dbReference type="InterPro" id="IPR013324">
    <property type="entry name" value="RNA_pol_sigma_r3/r4-like"/>
</dbReference>
<dbReference type="InterPro" id="IPR007627">
    <property type="entry name" value="RNA_pol_sigma70_r2"/>
</dbReference>
<accession>A0A926ILL4</accession>
<dbReference type="Gene3D" id="1.10.10.10">
    <property type="entry name" value="Winged helix-like DNA-binding domain superfamily/Winged helix DNA-binding domain"/>
    <property type="match status" value="1"/>
</dbReference>
<dbReference type="InterPro" id="IPR039425">
    <property type="entry name" value="RNA_pol_sigma-70-like"/>
</dbReference>
<sequence length="185" mass="22087">MIDDKILYKRFLDGDISAFEKLVIKHKDNLIYFISRYTGGDIYAAEDIAQDVFAYVYTYKEKYKFSYSFKTFIYTLGRNKSIDYVRKQSRIDLNPLDRDDERLFSEESLEDKIIKDEEKRLLFNSLKKLNPEYERVIYLVDFEELSYKEIGKVLGKTLGQTKILIHRARNKLKLIMEKGAENDER</sequence>
<feature type="domain" description="RNA polymerase sigma factor 70 region 4 type 2" evidence="7">
    <location>
        <begin position="124"/>
        <end position="172"/>
    </location>
</feature>
<dbReference type="PANTHER" id="PTHR43133:SF8">
    <property type="entry name" value="RNA POLYMERASE SIGMA FACTOR HI_1459-RELATED"/>
    <property type="match status" value="1"/>
</dbReference>
<dbReference type="PANTHER" id="PTHR43133">
    <property type="entry name" value="RNA POLYMERASE ECF-TYPE SIGMA FACTO"/>
    <property type="match status" value="1"/>
</dbReference>
<dbReference type="InterPro" id="IPR013249">
    <property type="entry name" value="RNA_pol_sigma70_r4_t2"/>
</dbReference>
<dbReference type="GO" id="GO:0003677">
    <property type="term" value="F:DNA binding"/>
    <property type="evidence" value="ECO:0007669"/>
    <property type="project" value="UniProtKB-KW"/>
</dbReference>
<reference evidence="8 9" key="1">
    <citation type="submission" date="2020-08" db="EMBL/GenBank/DDBJ databases">
        <title>Genome public.</title>
        <authorList>
            <person name="Liu C."/>
            <person name="Sun Q."/>
        </authorList>
    </citation>
    <scope>NUCLEOTIDE SEQUENCE [LARGE SCALE GENOMIC DNA]</scope>
    <source>
        <strain evidence="8 9">NSJ-26</strain>
    </source>
</reference>
<evidence type="ECO:0000313" key="9">
    <source>
        <dbReference type="Proteomes" id="UP000601522"/>
    </source>
</evidence>
<dbReference type="Proteomes" id="UP000601522">
    <property type="component" value="Unassembled WGS sequence"/>
</dbReference>
<dbReference type="GO" id="GO:0016987">
    <property type="term" value="F:sigma factor activity"/>
    <property type="evidence" value="ECO:0007669"/>
    <property type="project" value="UniProtKB-KW"/>
</dbReference>
<dbReference type="AlphaFoldDB" id="A0A926ILL4"/>
<dbReference type="NCBIfam" id="TIGR02937">
    <property type="entry name" value="sigma70-ECF"/>
    <property type="match status" value="1"/>
</dbReference>
<dbReference type="Gene3D" id="1.10.1740.10">
    <property type="match status" value="1"/>
</dbReference>
<evidence type="ECO:0000256" key="3">
    <source>
        <dbReference type="ARBA" id="ARBA00023082"/>
    </source>
</evidence>
<evidence type="ECO:0000256" key="5">
    <source>
        <dbReference type="ARBA" id="ARBA00023163"/>
    </source>
</evidence>
<dbReference type="SUPFAM" id="SSF88659">
    <property type="entry name" value="Sigma3 and sigma4 domains of RNA polymerase sigma factors"/>
    <property type="match status" value="1"/>
</dbReference>
<comment type="similarity">
    <text evidence="1">Belongs to the sigma-70 factor family. ECF subfamily.</text>
</comment>
<dbReference type="EMBL" id="JACRTK010000001">
    <property type="protein sequence ID" value="MBC8590264.1"/>
    <property type="molecule type" value="Genomic_DNA"/>
</dbReference>
<comment type="caution">
    <text evidence="8">The sequence shown here is derived from an EMBL/GenBank/DDBJ whole genome shotgun (WGS) entry which is preliminary data.</text>
</comment>
<keyword evidence="2" id="KW-0805">Transcription regulation</keyword>
<dbReference type="Pfam" id="PF04542">
    <property type="entry name" value="Sigma70_r2"/>
    <property type="match status" value="1"/>
</dbReference>
<keyword evidence="9" id="KW-1185">Reference proteome</keyword>
<dbReference type="SUPFAM" id="SSF88946">
    <property type="entry name" value="Sigma2 domain of RNA polymerase sigma factors"/>
    <property type="match status" value="1"/>
</dbReference>
<dbReference type="InterPro" id="IPR013325">
    <property type="entry name" value="RNA_pol_sigma_r2"/>
</dbReference>
<gene>
    <name evidence="8" type="ORF">H8689_03795</name>
</gene>
<keyword evidence="3" id="KW-0731">Sigma factor</keyword>
<organism evidence="8 9">
    <name type="scientific">Wansuia hejianensis</name>
    <dbReference type="NCBI Taxonomy" id="2763667"/>
    <lineage>
        <taxon>Bacteria</taxon>
        <taxon>Bacillati</taxon>
        <taxon>Bacillota</taxon>
        <taxon>Clostridia</taxon>
        <taxon>Lachnospirales</taxon>
        <taxon>Lachnospiraceae</taxon>
        <taxon>Wansuia</taxon>
    </lineage>
</organism>
<dbReference type="GO" id="GO:0006352">
    <property type="term" value="P:DNA-templated transcription initiation"/>
    <property type="evidence" value="ECO:0007669"/>
    <property type="project" value="InterPro"/>
</dbReference>
<protein>
    <submittedName>
        <fullName evidence="8">RNA polymerase sigma factor</fullName>
    </submittedName>
</protein>
<dbReference type="Pfam" id="PF08281">
    <property type="entry name" value="Sigma70_r4_2"/>
    <property type="match status" value="1"/>
</dbReference>
<dbReference type="InterPro" id="IPR014284">
    <property type="entry name" value="RNA_pol_sigma-70_dom"/>
</dbReference>
<evidence type="ECO:0000256" key="2">
    <source>
        <dbReference type="ARBA" id="ARBA00023015"/>
    </source>
</evidence>